<dbReference type="SUPFAM" id="SSF51735">
    <property type="entry name" value="NAD(P)-binding Rossmann-fold domains"/>
    <property type="match status" value="1"/>
</dbReference>
<dbReference type="EMBL" id="BARU01027774">
    <property type="protein sequence ID" value="GAH76169.1"/>
    <property type="molecule type" value="Genomic_DNA"/>
</dbReference>
<gene>
    <name evidence="1" type="ORF">S03H2_44421</name>
</gene>
<dbReference type="Gene3D" id="3.40.50.720">
    <property type="entry name" value="NAD(P)-binding Rossmann-like Domain"/>
    <property type="match status" value="1"/>
</dbReference>
<dbReference type="AlphaFoldDB" id="X1JCT9"/>
<organism evidence="1">
    <name type="scientific">marine sediment metagenome</name>
    <dbReference type="NCBI Taxonomy" id="412755"/>
    <lineage>
        <taxon>unclassified sequences</taxon>
        <taxon>metagenomes</taxon>
        <taxon>ecological metagenomes</taxon>
    </lineage>
</organism>
<reference evidence="1" key="1">
    <citation type="journal article" date="2014" name="Front. Microbiol.">
        <title>High frequency of phylogenetically diverse reductive dehalogenase-homologous genes in deep subseafloor sedimentary metagenomes.</title>
        <authorList>
            <person name="Kawai M."/>
            <person name="Futagami T."/>
            <person name="Toyoda A."/>
            <person name="Takaki Y."/>
            <person name="Nishi S."/>
            <person name="Hori S."/>
            <person name="Arai W."/>
            <person name="Tsubouchi T."/>
            <person name="Morono Y."/>
            <person name="Uchiyama I."/>
            <person name="Ito T."/>
            <person name="Fujiyama A."/>
            <person name="Inagaki F."/>
            <person name="Takami H."/>
        </authorList>
    </citation>
    <scope>NUCLEOTIDE SEQUENCE</scope>
    <source>
        <strain evidence="1">Expedition CK06-06</strain>
    </source>
</reference>
<comment type="caution">
    <text evidence="1">The sequence shown here is derived from an EMBL/GenBank/DDBJ whole genome shotgun (WGS) entry which is preliminary data.</text>
</comment>
<sequence>MNIAVIGAGTWGRNLVRNFYEIKEVNLKICCDLNEVILGKIREKYPFIKITTDY</sequence>
<proteinExistence type="predicted"/>
<dbReference type="InterPro" id="IPR036291">
    <property type="entry name" value="NAD(P)-bd_dom_sf"/>
</dbReference>
<accession>X1JCT9</accession>
<feature type="non-terminal residue" evidence="1">
    <location>
        <position position="54"/>
    </location>
</feature>
<protein>
    <recommendedName>
        <fullName evidence="2">Gfo/Idh/MocA-like oxidoreductase N-terminal domain-containing protein</fullName>
    </recommendedName>
</protein>
<name>X1JCT9_9ZZZZ</name>
<evidence type="ECO:0000313" key="1">
    <source>
        <dbReference type="EMBL" id="GAH76169.1"/>
    </source>
</evidence>
<evidence type="ECO:0008006" key="2">
    <source>
        <dbReference type="Google" id="ProtNLM"/>
    </source>
</evidence>